<dbReference type="InterPro" id="IPR001126">
    <property type="entry name" value="UmuC"/>
</dbReference>
<dbReference type="OrthoDB" id="9808813at2"/>
<dbReference type="GO" id="GO:0009432">
    <property type="term" value="P:SOS response"/>
    <property type="evidence" value="ECO:0007669"/>
    <property type="project" value="UniProtKB-KW"/>
</dbReference>
<dbReference type="Proteomes" id="UP000242317">
    <property type="component" value="Unassembled WGS sequence"/>
</dbReference>
<dbReference type="Gene3D" id="3.40.1170.60">
    <property type="match status" value="1"/>
</dbReference>
<dbReference type="InterPro" id="IPR043128">
    <property type="entry name" value="Rev_trsase/Diguanyl_cyclase"/>
</dbReference>
<evidence type="ECO:0000256" key="3">
    <source>
        <dbReference type="ARBA" id="ARBA00023199"/>
    </source>
</evidence>
<evidence type="ECO:0000313" key="8">
    <source>
        <dbReference type="Proteomes" id="UP000242317"/>
    </source>
</evidence>
<organism evidence="7 8">
    <name type="scientific">Acinetobacter marinus</name>
    <dbReference type="NCBI Taxonomy" id="281375"/>
    <lineage>
        <taxon>Bacteria</taxon>
        <taxon>Pseudomonadati</taxon>
        <taxon>Pseudomonadota</taxon>
        <taxon>Gammaproteobacteria</taxon>
        <taxon>Moraxellales</taxon>
        <taxon>Moraxellaceae</taxon>
        <taxon>Acinetobacter</taxon>
    </lineage>
</organism>
<dbReference type="GO" id="GO:0042276">
    <property type="term" value="P:error-prone translesion synthesis"/>
    <property type="evidence" value="ECO:0007669"/>
    <property type="project" value="TreeGrafter"/>
</dbReference>
<sequence length="428" mass="48908">MQNRIFALVDINNCYVSCERAFNPKLNNVPVLVLSNNDGCAIARSQEVKDLGIKMGTPLFKIQDMIKQHQIQVLSSNYALYGEMSRRFHSVLFDFVGLGEQEIYSIDECFLDLTRHRNFDLDQMAQKIKARLWQWLSLPVCIGIGATKTEAKIANHIAKKNQQYDGICNLYEMSLTSKEDIFSQIDVSEVWGVGRKHSKKLQNISITNVLDLASANDSFIRKQFSVVMQRTVLELQGTSCIEIEHTPDAKQQIISSRSFGQRVTELVDLQSAIRAYVQDAFKRLRDDALLCGCMMVFVQSNPFDESMPFYNKSVSFSFPEPTDDLLLMTRYASKMIATLYEKGIRFKKCGVVLTCLEPKAKHTYDLLTDMQQVQEIERLMATFENVHDKFGKAKLSLGAVHNKNNNWQMSREKLSANPFRVGSFLKVR</sequence>
<evidence type="ECO:0000256" key="5">
    <source>
        <dbReference type="ARBA" id="ARBA00023236"/>
    </source>
</evidence>
<dbReference type="InterPro" id="IPR025188">
    <property type="entry name" value="DUF4113"/>
</dbReference>
<evidence type="ECO:0000256" key="4">
    <source>
        <dbReference type="ARBA" id="ARBA00023204"/>
    </source>
</evidence>
<accession>A0A1G6IDZ6</accession>
<keyword evidence="2" id="KW-0227">DNA damage</keyword>
<dbReference type="GO" id="GO:0003684">
    <property type="term" value="F:damaged DNA binding"/>
    <property type="evidence" value="ECO:0007669"/>
    <property type="project" value="InterPro"/>
</dbReference>
<dbReference type="Gene3D" id="3.30.70.270">
    <property type="match status" value="1"/>
</dbReference>
<dbReference type="PANTHER" id="PTHR11076">
    <property type="entry name" value="DNA REPAIR POLYMERASE UMUC / TRANSFERASE FAMILY MEMBER"/>
    <property type="match status" value="1"/>
</dbReference>
<gene>
    <name evidence="7" type="ORF">SAMN05421749_1035</name>
</gene>
<dbReference type="GO" id="GO:0005829">
    <property type="term" value="C:cytosol"/>
    <property type="evidence" value="ECO:0007669"/>
    <property type="project" value="TreeGrafter"/>
</dbReference>
<keyword evidence="3" id="KW-0741">SOS mutagenesis</keyword>
<dbReference type="CDD" id="cd01700">
    <property type="entry name" value="PolY_Pol_V_umuC"/>
    <property type="match status" value="1"/>
</dbReference>
<comment type="similarity">
    <text evidence="1">Belongs to the DNA polymerase type-Y family.</text>
</comment>
<dbReference type="Pfam" id="PF00817">
    <property type="entry name" value="IMS"/>
    <property type="match status" value="1"/>
</dbReference>
<dbReference type="GO" id="GO:0006281">
    <property type="term" value="P:DNA repair"/>
    <property type="evidence" value="ECO:0007669"/>
    <property type="project" value="UniProtKB-KW"/>
</dbReference>
<dbReference type="InterPro" id="IPR043502">
    <property type="entry name" value="DNA/RNA_pol_sf"/>
</dbReference>
<evidence type="ECO:0000256" key="2">
    <source>
        <dbReference type="ARBA" id="ARBA00022763"/>
    </source>
</evidence>
<evidence type="ECO:0000313" key="7">
    <source>
        <dbReference type="EMBL" id="SDC04593.1"/>
    </source>
</evidence>
<reference evidence="8" key="1">
    <citation type="submission" date="2016-09" db="EMBL/GenBank/DDBJ databases">
        <authorList>
            <person name="Varghese N."/>
            <person name="Submissions S."/>
        </authorList>
    </citation>
    <scope>NUCLEOTIDE SEQUENCE [LARGE SCALE GENOMIC DNA]</scope>
    <source>
        <strain evidence="8">ANC 3699</strain>
    </source>
</reference>
<keyword evidence="4" id="KW-0234">DNA repair</keyword>
<dbReference type="RefSeq" id="WP_092617476.1">
    <property type="nucleotide sequence ID" value="NZ_FMYK01000003.1"/>
</dbReference>
<dbReference type="InterPro" id="IPR017961">
    <property type="entry name" value="DNA_pol_Y-fam_little_finger"/>
</dbReference>
<dbReference type="Pfam" id="PF11799">
    <property type="entry name" value="IMS_C"/>
    <property type="match status" value="1"/>
</dbReference>
<keyword evidence="8" id="KW-1185">Reference proteome</keyword>
<dbReference type="AlphaFoldDB" id="A0A1G6IDZ6"/>
<keyword evidence="5" id="KW-0742">SOS response</keyword>
<dbReference type="SUPFAM" id="SSF56672">
    <property type="entry name" value="DNA/RNA polymerases"/>
    <property type="match status" value="1"/>
</dbReference>
<dbReference type="Pfam" id="PF13438">
    <property type="entry name" value="DUF4113"/>
    <property type="match status" value="1"/>
</dbReference>
<dbReference type="PROSITE" id="PS50173">
    <property type="entry name" value="UMUC"/>
    <property type="match status" value="1"/>
</dbReference>
<dbReference type="GO" id="GO:0003887">
    <property type="term" value="F:DNA-directed DNA polymerase activity"/>
    <property type="evidence" value="ECO:0007669"/>
    <property type="project" value="TreeGrafter"/>
</dbReference>
<protein>
    <submittedName>
        <fullName evidence="7">DNA polymerase V</fullName>
    </submittedName>
</protein>
<evidence type="ECO:0000256" key="1">
    <source>
        <dbReference type="ARBA" id="ARBA00010945"/>
    </source>
</evidence>
<dbReference type="EMBL" id="FMYK01000003">
    <property type="protein sequence ID" value="SDC04593.1"/>
    <property type="molecule type" value="Genomic_DNA"/>
</dbReference>
<dbReference type="Gene3D" id="1.10.150.20">
    <property type="entry name" value="5' to 3' exonuclease, C-terminal subdomain"/>
    <property type="match status" value="1"/>
</dbReference>
<evidence type="ECO:0000259" key="6">
    <source>
        <dbReference type="PROSITE" id="PS50173"/>
    </source>
</evidence>
<name>A0A1G6IDZ6_9GAMM</name>
<dbReference type="InterPro" id="IPR050116">
    <property type="entry name" value="DNA_polymerase-Y"/>
</dbReference>
<dbReference type="PANTHER" id="PTHR11076:SF34">
    <property type="entry name" value="PROTEIN UMUC"/>
    <property type="match status" value="1"/>
</dbReference>
<proteinExistence type="inferred from homology"/>
<feature type="domain" description="UmuC" evidence="6">
    <location>
        <begin position="6"/>
        <end position="194"/>
    </location>
</feature>